<evidence type="ECO:0000259" key="4">
    <source>
        <dbReference type="Pfam" id="PF00389"/>
    </source>
</evidence>
<name>A0ABV7GU51_9RHOB</name>
<feature type="domain" description="D-isomer specific 2-hydroxyacid dehydrogenase NAD-binding" evidence="5">
    <location>
        <begin position="109"/>
        <end position="281"/>
    </location>
</feature>
<evidence type="ECO:0000313" key="7">
    <source>
        <dbReference type="Proteomes" id="UP001595632"/>
    </source>
</evidence>
<keyword evidence="2" id="KW-0520">NAD</keyword>
<organism evidence="6 7">
    <name type="scientific">Psychromarinibacter halotolerans</name>
    <dbReference type="NCBI Taxonomy" id="1775175"/>
    <lineage>
        <taxon>Bacteria</taxon>
        <taxon>Pseudomonadati</taxon>
        <taxon>Pseudomonadota</taxon>
        <taxon>Alphaproteobacteria</taxon>
        <taxon>Rhodobacterales</taxon>
        <taxon>Paracoccaceae</taxon>
        <taxon>Psychromarinibacter</taxon>
    </lineage>
</organism>
<dbReference type="Gene3D" id="3.40.50.720">
    <property type="entry name" value="NAD(P)-binding Rossmann-like Domain"/>
    <property type="match status" value="2"/>
</dbReference>
<evidence type="ECO:0000256" key="1">
    <source>
        <dbReference type="ARBA" id="ARBA00023002"/>
    </source>
</evidence>
<keyword evidence="1 3" id="KW-0560">Oxidoreductase</keyword>
<keyword evidence="7" id="KW-1185">Reference proteome</keyword>
<dbReference type="InterPro" id="IPR006139">
    <property type="entry name" value="D-isomer_2_OHA_DH_cat_dom"/>
</dbReference>
<comment type="caution">
    <text evidence="6">The sequence shown here is derived from an EMBL/GenBank/DDBJ whole genome shotgun (WGS) entry which is preliminary data.</text>
</comment>
<proteinExistence type="inferred from homology"/>
<dbReference type="Proteomes" id="UP001595632">
    <property type="component" value="Unassembled WGS sequence"/>
</dbReference>
<dbReference type="CDD" id="cd12156">
    <property type="entry name" value="HPPR"/>
    <property type="match status" value="1"/>
</dbReference>
<evidence type="ECO:0000259" key="5">
    <source>
        <dbReference type="Pfam" id="PF02826"/>
    </source>
</evidence>
<gene>
    <name evidence="6" type="ORF">ACFOGP_20860</name>
</gene>
<dbReference type="InterPro" id="IPR036291">
    <property type="entry name" value="NAD(P)-bd_dom_sf"/>
</dbReference>
<reference evidence="7" key="1">
    <citation type="journal article" date="2019" name="Int. J. Syst. Evol. Microbiol.">
        <title>The Global Catalogue of Microorganisms (GCM) 10K type strain sequencing project: providing services to taxonomists for standard genome sequencing and annotation.</title>
        <authorList>
            <consortium name="The Broad Institute Genomics Platform"/>
            <consortium name="The Broad Institute Genome Sequencing Center for Infectious Disease"/>
            <person name="Wu L."/>
            <person name="Ma J."/>
        </authorList>
    </citation>
    <scope>NUCLEOTIDE SEQUENCE [LARGE SCALE GENOMIC DNA]</scope>
    <source>
        <strain evidence="7">KCTC 52366</strain>
    </source>
</reference>
<dbReference type="Pfam" id="PF02826">
    <property type="entry name" value="2-Hacid_dh_C"/>
    <property type="match status" value="1"/>
</dbReference>
<dbReference type="RefSeq" id="WP_275634558.1">
    <property type="nucleotide sequence ID" value="NZ_JARGYD010000010.1"/>
</dbReference>
<dbReference type="SUPFAM" id="SSF51735">
    <property type="entry name" value="NAD(P)-binding Rossmann-fold domains"/>
    <property type="match status" value="1"/>
</dbReference>
<evidence type="ECO:0000313" key="6">
    <source>
        <dbReference type="EMBL" id="MFC3145184.1"/>
    </source>
</evidence>
<dbReference type="EMBL" id="JBHRTB010000010">
    <property type="protein sequence ID" value="MFC3145184.1"/>
    <property type="molecule type" value="Genomic_DNA"/>
</dbReference>
<dbReference type="PANTHER" id="PTHR10996">
    <property type="entry name" value="2-HYDROXYACID DEHYDROGENASE-RELATED"/>
    <property type="match status" value="1"/>
</dbReference>
<dbReference type="PANTHER" id="PTHR10996:SF178">
    <property type="entry name" value="2-HYDROXYACID DEHYDROGENASE YGL185C-RELATED"/>
    <property type="match status" value="1"/>
</dbReference>
<dbReference type="Pfam" id="PF00389">
    <property type="entry name" value="2-Hacid_dh"/>
    <property type="match status" value="1"/>
</dbReference>
<sequence>MTKRELLVVYPTLPPQMAQLEETYTLHRYDQAEDKAAFIAEHGPKCEGVVINGHASFRREHLQKMPNLKIVACSSAGFEDIDVDALTEAGVHFTNTSDALFDDVADCALMLTLACRRHLVAGHDYVKTGAWGRQGMYPLTSALRGKKAGIAGLGTIGKAIVRRFEPLGLELGYMARSKKDVPYTYHADIVSLAEWSDILIVIVPGGPETEGMINADVCKALGPKGTLINVARGSVVNETDLIAALKDGSLGDAGLDVYLNEPNPNPELTGLPNVTLYPHHASGTVETRDAMAQLVVDNLAACFAGKPLLTPVNDVKQSAAGA</sequence>
<evidence type="ECO:0000256" key="3">
    <source>
        <dbReference type="RuleBase" id="RU003719"/>
    </source>
</evidence>
<feature type="domain" description="D-isomer specific 2-hydroxyacid dehydrogenase catalytic" evidence="4">
    <location>
        <begin position="14"/>
        <end position="313"/>
    </location>
</feature>
<dbReference type="InterPro" id="IPR006140">
    <property type="entry name" value="D-isomer_DH_NAD-bd"/>
</dbReference>
<evidence type="ECO:0000256" key="2">
    <source>
        <dbReference type="ARBA" id="ARBA00023027"/>
    </source>
</evidence>
<protein>
    <submittedName>
        <fullName evidence="6">2-hydroxyacid dehydrogenase</fullName>
    </submittedName>
</protein>
<accession>A0ABV7GU51</accession>
<comment type="similarity">
    <text evidence="3">Belongs to the D-isomer specific 2-hydroxyacid dehydrogenase family.</text>
</comment>
<dbReference type="InterPro" id="IPR050223">
    <property type="entry name" value="D-isomer_2-hydroxyacid_DH"/>
</dbReference>
<dbReference type="SUPFAM" id="SSF52283">
    <property type="entry name" value="Formate/glycerate dehydrogenase catalytic domain-like"/>
    <property type="match status" value="1"/>
</dbReference>